<feature type="domain" description="DUF4371" evidence="1">
    <location>
        <begin position="5"/>
        <end position="211"/>
    </location>
</feature>
<dbReference type="InterPro" id="IPR012337">
    <property type="entry name" value="RNaseH-like_sf"/>
</dbReference>
<keyword evidence="3" id="KW-1185">Reference proteome</keyword>
<accession>A0A8C5ML32</accession>
<dbReference type="PANTHER" id="PTHR45749">
    <property type="match status" value="1"/>
</dbReference>
<dbReference type="InterPro" id="IPR025398">
    <property type="entry name" value="DUF4371"/>
</dbReference>
<dbReference type="GeneTree" id="ENSGT00940000154356"/>
<dbReference type="OrthoDB" id="10062065at2759"/>
<reference evidence="2" key="2">
    <citation type="submission" date="2025-09" db="UniProtKB">
        <authorList>
            <consortium name="Ensembl"/>
        </authorList>
    </citation>
    <scope>IDENTIFICATION</scope>
</reference>
<proteinExistence type="predicted"/>
<protein>
    <recommendedName>
        <fullName evidence="1">DUF4371 domain-containing protein</fullName>
    </recommendedName>
</protein>
<dbReference type="PANTHER" id="PTHR45749:SF33">
    <property type="entry name" value="ZINC FINGER MYM-TYPE PROTEIN 1"/>
    <property type="match status" value="1"/>
</dbReference>
<reference evidence="2" key="1">
    <citation type="submission" date="2025-08" db="UniProtKB">
        <authorList>
            <consortium name="Ensembl"/>
        </authorList>
    </citation>
    <scope>IDENTIFICATION</scope>
</reference>
<dbReference type="AlphaFoldDB" id="A0A8C5ML32"/>
<name>A0A8C5ML32_9ANUR</name>
<evidence type="ECO:0000313" key="2">
    <source>
        <dbReference type="Ensembl" id="ENSLLEP00000013678.1"/>
    </source>
</evidence>
<dbReference type="Ensembl" id="ENSLLET00000014208.1">
    <property type="protein sequence ID" value="ENSLLEP00000013678.1"/>
    <property type="gene ID" value="ENSLLEG00000008668.1"/>
</dbReference>
<organism evidence="2 3">
    <name type="scientific">Leptobrachium leishanense</name>
    <name type="common">Leishan spiny toad</name>
    <dbReference type="NCBI Taxonomy" id="445787"/>
    <lineage>
        <taxon>Eukaryota</taxon>
        <taxon>Metazoa</taxon>
        <taxon>Chordata</taxon>
        <taxon>Craniata</taxon>
        <taxon>Vertebrata</taxon>
        <taxon>Euteleostomi</taxon>
        <taxon>Amphibia</taxon>
        <taxon>Batrachia</taxon>
        <taxon>Anura</taxon>
        <taxon>Pelobatoidea</taxon>
        <taxon>Megophryidae</taxon>
        <taxon>Leptobrachium</taxon>
    </lineage>
</organism>
<dbReference type="Proteomes" id="UP000694569">
    <property type="component" value="Unplaced"/>
</dbReference>
<evidence type="ECO:0000313" key="3">
    <source>
        <dbReference type="Proteomes" id="UP000694569"/>
    </source>
</evidence>
<dbReference type="SUPFAM" id="SSF53098">
    <property type="entry name" value="Ribonuclease H-like"/>
    <property type="match status" value="1"/>
</dbReference>
<evidence type="ECO:0000259" key="1">
    <source>
        <dbReference type="Pfam" id="PF14291"/>
    </source>
</evidence>
<dbReference type="Pfam" id="PF14291">
    <property type="entry name" value="DUF4371"/>
    <property type="match status" value="1"/>
</dbReference>
<sequence>MSIAGHGVDSEMQKNLDSEKKKFAALLESLLKVTLFLASRNLAFRGSSQRVGDLHNGNFLGVLETIADFEPLLQEHLEKVKKSQESGRKLHAHYLSWATQNEFINICGKRVLDTILAEREKAIYFSVICNATPDISHIEQNVIVLRYVSRDPGSEEWLIQERFVEFFDLCQKTGAEIAEKLLLRLTEHGINVEDCRGQGFDNGANMSGKNKGVRAHIQKKYPKAVFSPCASHSLNLVGVHAASCCLDVFTFFGSVNRLYVFFSGSPERWDILKDETGISLHALSDTRWSARVEAVGPIAQRLPSIIDALEKIMDCQRLSSDAHSEATGLRDYFSSFKAILFATFWVKVLQCFEERNKILQSRSISMEIGAENIKALSLEMQSFRERWLDILSEARLVAEEMEIPKVLKAPRQRKREKGHQSQSWDEELDAETAFKINVFLTTLDRIITELDQRFQSMERICSLFTPILKLRAISDEELLTSAETLIANYPEDLSCSLVHELRHLRKVHDATFPCNLGPLHLLNAIYKLQLEGIFGQICVALRIFITLPLSVAEGESI</sequence>